<feature type="transmembrane region" description="Helical" evidence="5">
    <location>
        <begin position="603"/>
        <end position="624"/>
    </location>
</feature>
<dbReference type="PANTHER" id="PTHR31025">
    <property type="entry name" value="SI:CH211-196P9.1-RELATED"/>
    <property type="match status" value="1"/>
</dbReference>
<dbReference type="InterPro" id="IPR006214">
    <property type="entry name" value="Bax_inhibitor_1-related"/>
</dbReference>
<reference evidence="6 7" key="1">
    <citation type="submission" date="2019-06" db="EMBL/GenBank/DDBJ databases">
        <title>Draft genomes of female and male turbot (Scophthalmus maximus).</title>
        <authorList>
            <person name="Xu H."/>
            <person name="Xu X.-W."/>
            <person name="Shao C."/>
            <person name="Chen S."/>
        </authorList>
    </citation>
    <scope>NUCLEOTIDE SEQUENCE [LARGE SCALE GENOMIC DNA]</scope>
    <source>
        <strain evidence="6">Ysfricsl-2016a</strain>
        <tissue evidence="6">Blood</tissue>
    </source>
</reference>
<comment type="subcellular location">
    <subcellularLocation>
        <location evidence="1">Membrane</location>
        <topology evidence="1">Multi-pass membrane protein</topology>
    </subcellularLocation>
</comment>
<protein>
    <recommendedName>
        <fullName evidence="8">Transmembrane BAX inhibitor motif-containing protein 4</fullName>
    </recommendedName>
</protein>
<feature type="transmembrane region" description="Helical" evidence="5">
    <location>
        <begin position="776"/>
        <end position="797"/>
    </location>
</feature>
<feature type="transmembrane region" description="Helical" evidence="5">
    <location>
        <begin position="636"/>
        <end position="655"/>
    </location>
</feature>
<dbReference type="Proteomes" id="UP000438429">
    <property type="component" value="Unassembled WGS sequence"/>
</dbReference>
<evidence type="ECO:0000313" key="7">
    <source>
        <dbReference type="Proteomes" id="UP000438429"/>
    </source>
</evidence>
<feature type="transmembrane region" description="Helical" evidence="5">
    <location>
        <begin position="661"/>
        <end position="683"/>
    </location>
</feature>
<keyword evidence="2 5" id="KW-0812">Transmembrane</keyword>
<evidence type="ECO:0008006" key="8">
    <source>
        <dbReference type="Google" id="ProtNLM"/>
    </source>
</evidence>
<gene>
    <name evidence="6" type="ORF">F2P81_009661</name>
</gene>
<dbReference type="PANTHER" id="PTHR31025:SF27">
    <property type="entry name" value="SI:CH211-193K19.2-RELATED"/>
    <property type="match status" value="1"/>
</dbReference>
<keyword evidence="4 5" id="KW-0472">Membrane</keyword>
<keyword evidence="3 5" id="KW-1133">Transmembrane helix</keyword>
<evidence type="ECO:0000256" key="3">
    <source>
        <dbReference type="ARBA" id="ARBA00022989"/>
    </source>
</evidence>
<dbReference type="EMBL" id="VEVO01000008">
    <property type="protein sequence ID" value="KAF0039177.1"/>
    <property type="molecule type" value="Genomic_DNA"/>
</dbReference>
<dbReference type="GO" id="GO:0016020">
    <property type="term" value="C:membrane"/>
    <property type="evidence" value="ECO:0007669"/>
    <property type="project" value="UniProtKB-SubCell"/>
</dbReference>
<feature type="transmembrane region" description="Helical" evidence="5">
    <location>
        <begin position="745"/>
        <end position="764"/>
    </location>
</feature>
<feature type="transmembrane region" description="Helical" evidence="5">
    <location>
        <begin position="714"/>
        <end position="738"/>
    </location>
</feature>
<dbReference type="AlphaFoldDB" id="A0A6A4SZN5"/>
<evidence type="ECO:0000256" key="2">
    <source>
        <dbReference type="ARBA" id="ARBA00022692"/>
    </source>
</evidence>
<sequence>MRTLKVINTEKHSGTDRVFKPGISSVEDCASVASGISDAESLESDVNLESAFDNGHSENVEKDIEVKLASVLLKLEHIFLVSNAALDELLQELNSLIGSLSLPITKKTISQTAMAGSSPARLKVILGESNIEKLTLPNGIPESFDELLCKVKTTFGLKGNIRLQYMDQDFGNDFFNLNSTSELQDLGTIKQWPMEFQIPRFSYDTELQLEKGNSEYQISQKMLNVSSQIKSDILNRLGEDIYQYKAYPEDAHFCIVAEALVKRHPCLKEPGSFNGCYGWKQRLKYKMGNYRTQLKLQGCPELSVNSLKSKATTDAFPAKKVKRPKRAEANFYPSFPVGETLESLEKERLKLLSEVGIRNNERVIADKMARRFAIRRQEVVNQEPSIKVFQDRWPALFQQNEINAEFQRLMTVSLEPKFMAQLDVYTSQLMRVVCAKGGATHQKTADIMAAFDQDSRAGLAETELEQLTMAVFVIRKEGEGLQEPPEDIGIVIEERSPLSEAGPAHTCGSRVRDAPARTCALTEEKKSLFSNKPAVVICLCQSPIWIQTSQNPQNLLVLWLRKRPSDTMSTDKYPRTSIEDDFNYGTNVATASIHIRMDFLRKVYSLLSLQILLTTATSALFMFSQTIKEFVHASPAVVLVSALGSLVLLLALAVYRHKHPLNLYLLLVFTLLEAVSVATALTFYEYATVLQALFLTCAVFAGLTAFTFQSKRDFSKWGVGLFACLWILLIAGFMRFFFNSDSMELVMSCAGALVFCGFIIYDTHLLMKQLSPEEHILASINLYLDIVNLFLHILRILDSMKKH</sequence>
<dbReference type="Pfam" id="PF01027">
    <property type="entry name" value="Bax1-I"/>
    <property type="match status" value="1"/>
</dbReference>
<dbReference type="CDD" id="cd10429">
    <property type="entry name" value="GAAP_like"/>
    <property type="match status" value="1"/>
</dbReference>
<feature type="transmembrane region" description="Helical" evidence="5">
    <location>
        <begin position="690"/>
        <end position="708"/>
    </location>
</feature>
<name>A0A6A4SZN5_SCOMX</name>
<evidence type="ECO:0000313" key="6">
    <source>
        <dbReference type="EMBL" id="KAF0039177.1"/>
    </source>
</evidence>
<accession>A0A6A4SZN5</accession>
<organism evidence="6 7">
    <name type="scientific">Scophthalmus maximus</name>
    <name type="common">Turbot</name>
    <name type="synonym">Psetta maxima</name>
    <dbReference type="NCBI Taxonomy" id="52904"/>
    <lineage>
        <taxon>Eukaryota</taxon>
        <taxon>Metazoa</taxon>
        <taxon>Chordata</taxon>
        <taxon>Craniata</taxon>
        <taxon>Vertebrata</taxon>
        <taxon>Euteleostomi</taxon>
        <taxon>Actinopterygii</taxon>
        <taxon>Neopterygii</taxon>
        <taxon>Teleostei</taxon>
        <taxon>Neoteleostei</taxon>
        <taxon>Acanthomorphata</taxon>
        <taxon>Carangaria</taxon>
        <taxon>Pleuronectiformes</taxon>
        <taxon>Pleuronectoidei</taxon>
        <taxon>Scophthalmidae</taxon>
        <taxon>Scophthalmus</taxon>
    </lineage>
</organism>
<evidence type="ECO:0000256" key="5">
    <source>
        <dbReference type="SAM" id="Phobius"/>
    </source>
</evidence>
<evidence type="ECO:0000256" key="4">
    <source>
        <dbReference type="ARBA" id="ARBA00023136"/>
    </source>
</evidence>
<proteinExistence type="predicted"/>
<comment type="caution">
    <text evidence="6">The sequence shown here is derived from an EMBL/GenBank/DDBJ whole genome shotgun (WGS) entry which is preliminary data.</text>
</comment>
<evidence type="ECO:0000256" key="1">
    <source>
        <dbReference type="ARBA" id="ARBA00004141"/>
    </source>
</evidence>